<feature type="transmembrane region" description="Helical" evidence="1">
    <location>
        <begin position="69"/>
        <end position="88"/>
    </location>
</feature>
<feature type="transmembrane region" description="Helical" evidence="1">
    <location>
        <begin position="12"/>
        <end position="31"/>
    </location>
</feature>
<keyword evidence="3" id="KW-1185">Reference proteome</keyword>
<protein>
    <submittedName>
        <fullName evidence="2">Uncharacterized protein</fullName>
    </submittedName>
</protein>
<gene>
    <name evidence="2" type="ordered locus">Dgeo_2489</name>
</gene>
<organism evidence="2 3">
    <name type="scientific">Deinococcus geothermalis (strain DSM 11300 / CIP 105573 / AG-3a)</name>
    <dbReference type="NCBI Taxonomy" id="319795"/>
    <lineage>
        <taxon>Bacteria</taxon>
        <taxon>Thermotogati</taxon>
        <taxon>Deinococcota</taxon>
        <taxon>Deinococci</taxon>
        <taxon>Deinococcales</taxon>
        <taxon>Deinococcaceae</taxon>
        <taxon>Deinococcus</taxon>
    </lineage>
</organism>
<keyword evidence="1" id="KW-0812">Transmembrane</keyword>
<geneLocation type="plasmid" evidence="2 3">
    <name>pDGEO01</name>
</geneLocation>
<feature type="transmembrane region" description="Helical" evidence="1">
    <location>
        <begin position="94"/>
        <end position="111"/>
    </location>
</feature>
<dbReference type="Proteomes" id="UP000002431">
    <property type="component" value="Plasmid pDGEO01"/>
</dbReference>
<sequence length="119" mass="12753">MRHEAQARRPRSLITALVLIALGLVYLAQNLSGQHLGPLWTVIFFIPALGSLGRAWQAVQQDGAFTPRAAAFTLGGTAVLLLGLTFLLGWPWPVVGPLFLILLGLSALTGVRSGKGERR</sequence>
<evidence type="ECO:0000313" key="3">
    <source>
        <dbReference type="Proteomes" id="UP000002431"/>
    </source>
</evidence>
<reference evidence="2" key="1">
    <citation type="submission" date="2006-04" db="EMBL/GenBank/DDBJ databases">
        <title>Complete sequence of plasmid1 pDGEO01 of Deinococcus geothermalis DSM 11300.</title>
        <authorList>
            <consortium name="US DOE Joint Genome Institute"/>
            <person name="Copeland A."/>
            <person name="Lucas S."/>
            <person name="Lapidus A."/>
            <person name="Barry K."/>
            <person name="Detter J.C."/>
            <person name="Glavina del Rio T."/>
            <person name="Hammon N."/>
            <person name="Israni S."/>
            <person name="Dalin E."/>
            <person name="Tice H."/>
            <person name="Pitluck S."/>
            <person name="Brettin T."/>
            <person name="Bruce D."/>
            <person name="Han C."/>
            <person name="Tapia R."/>
            <person name="Saunders E."/>
            <person name="Gilna P."/>
            <person name="Schmutz J."/>
            <person name="Larimer F."/>
            <person name="Land M."/>
            <person name="Hauser L."/>
            <person name="Kyrpides N."/>
            <person name="Kim E."/>
            <person name="Daly M.J."/>
            <person name="Fredrickson J.K."/>
            <person name="Makarova K.S."/>
            <person name="Gaidamakova E.K."/>
            <person name="Zhai M."/>
            <person name="Richardson P."/>
        </authorList>
    </citation>
    <scope>NUCLEOTIDE SEQUENCE</scope>
    <source>
        <strain evidence="2">DSM 11300</strain>
        <plasmid evidence="2">pDGEO01</plasmid>
    </source>
</reference>
<keyword evidence="1" id="KW-0472">Membrane</keyword>
<dbReference type="EMBL" id="CP000358">
    <property type="protein sequence ID" value="ABF43923.1"/>
    <property type="molecule type" value="Genomic_DNA"/>
</dbReference>
<evidence type="ECO:0000313" key="2">
    <source>
        <dbReference type="EMBL" id="ABF43923.1"/>
    </source>
</evidence>
<feature type="transmembrane region" description="Helical" evidence="1">
    <location>
        <begin position="37"/>
        <end position="57"/>
    </location>
</feature>
<accession>Q1J3L1</accession>
<evidence type="ECO:0000256" key="1">
    <source>
        <dbReference type="SAM" id="Phobius"/>
    </source>
</evidence>
<keyword evidence="1" id="KW-1133">Transmembrane helix</keyword>
<name>Q1J3L1_DEIGD</name>
<keyword evidence="2" id="KW-0614">Plasmid</keyword>
<dbReference type="RefSeq" id="WP_011526072.1">
    <property type="nucleotide sequence ID" value="NC_008010.2"/>
</dbReference>
<proteinExistence type="predicted"/>
<dbReference type="HOGENOM" id="CLU_2057533_0_0_0"/>
<dbReference type="AlphaFoldDB" id="Q1J3L1"/>
<dbReference type="KEGG" id="dge:Dgeo_2489"/>